<dbReference type="AlphaFoldDB" id="A1RZK8"/>
<dbReference type="PANTHER" id="PTHR43691">
    <property type="entry name" value="URIDINE PHOSPHORYLASE"/>
    <property type="match status" value="1"/>
</dbReference>
<name>A1RZK8_THEPD</name>
<evidence type="ECO:0000259" key="1">
    <source>
        <dbReference type="Pfam" id="PF01048"/>
    </source>
</evidence>
<gene>
    <name evidence="2" type="ordered locus">Tpen_1240</name>
</gene>
<sequence length="290" mass="31115">MPGPRRTGGLAVTGEKVRAREPSGSGGLQYHIKCRPGDVAPTVLLPGDPERVPYISSFWDEYREVARHREYVTHTGRYKGVEVSATSTGIGGPAAAIAVEELLRVGASTFIRVGTTGAIQPFIDVGDVIIVAGAVRLDGTTKQYVRAEYPAIAHFEVVEALIEAAESVGARYHVGVVASTDSFYTGQARPGFKGYEQSWMKDLIPDLQRAGVLSFEMEASTILTLSSIYGARGGAVLAVVANRVKDELVENAGVEAAVRTANEAVKILHEWDEAKKAKGRRYATPGLFRA</sequence>
<dbReference type="HOGENOM" id="CLU_068457_0_0_2"/>
<evidence type="ECO:0000313" key="2">
    <source>
        <dbReference type="EMBL" id="ABL78638.1"/>
    </source>
</evidence>
<dbReference type="GeneID" id="4601172"/>
<feature type="domain" description="Nucleoside phosphorylase" evidence="1">
    <location>
        <begin position="43"/>
        <end position="264"/>
    </location>
</feature>
<dbReference type="GO" id="GO:0009166">
    <property type="term" value="P:nucleotide catabolic process"/>
    <property type="evidence" value="ECO:0007669"/>
    <property type="project" value="InterPro"/>
</dbReference>
<dbReference type="KEGG" id="tpe:Tpen_1240"/>
<dbReference type="GO" id="GO:0004850">
    <property type="term" value="F:uridine phosphorylase activity"/>
    <property type="evidence" value="ECO:0007669"/>
    <property type="project" value="InterPro"/>
</dbReference>
<organism evidence="2 3">
    <name type="scientific">Thermofilum pendens (strain DSM 2475 / Hrk 5)</name>
    <dbReference type="NCBI Taxonomy" id="368408"/>
    <lineage>
        <taxon>Archaea</taxon>
        <taxon>Thermoproteota</taxon>
        <taxon>Thermoprotei</taxon>
        <taxon>Thermofilales</taxon>
        <taxon>Thermofilaceae</taxon>
        <taxon>Thermofilum</taxon>
    </lineage>
</organism>
<reference evidence="3" key="1">
    <citation type="journal article" date="2008" name="J. Bacteriol.">
        <title>Genome sequence of Thermofilum pendens reveals an exceptional loss of biosynthetic pathways without genome reduction.</title>
        <authorList>
            <person name="Anderson I."/>
            <person name="Rodriguez J."/>
            <person name="Susanti D."/>
            <person name="Porat I."/>
            <person name="Reich C."/>
            <person name="Ulrich L.E."/>
            <person name="Elkins J.G."/>
            <person name="Mavromatis K."/>
            <person name="Lykidis A."/>
            <person name="Kim E."/>
            <person name="Thompson L.S."/>
            <person name="Nolan M."/>
            <person name="Land M."/>
            <person name="Copeland A."/>
            <person name="Lapidus A."/>
            <person name="Lucas S."/>
            <person name="Detter C."/>
            <person name="Zhulin I.B."/>
            <person name="Olsen G.J."/>
            <person name="Whitman W."/>
            <person name="Mukhopadhyay B."/>
            <person name="Bristow J."/>
            <person name="Kyrpides N."/>
        </authorList>
    </citation>
    <scope>NUCLEOTIDE SEQUENCE [LARGE SCALE GENOMIC DNA]</scope>
    <source>
        <strain evidence="3">DSM 2475 / Hrk 5</strain>
    </source>
</reference>
<dbReference type="CDD" id="cd17767">
    <property type="entry name" value="UP_EcUdp-like"/>
    <property type="match status" value="1"/>
</dbReference>
<dbReference type="Proteomes" id="UP000000641">
    <property type="component" value="Chromosome"/>
</dbReference>
<dbReference type="Pfam" id="PF01048">
    <property type="entry name" value="PNP_UDP_1"/>
    <property type="match status" value="1"/>
</dbReference>
<dbReference type="InterPro" id="IPR000845">
    <property type="entry name" value="Nucleoside_phosphorylase_d"/>
</dbReference>
<dbReference type="Gene3D" id="3.40.50.1580">
    <property type="entry name" value="Nucleoside phosphorylase domain"/>
    <property type="match status" value="1"/>
</dbReference>
<dbReference type="PANTHER" id="PTHR43691:SF13">
    <property type="entry name" value="URIDINE PHOSPHORYLASE"/>
    <property type="match status" value="1"/>
</dbReference>
<dbReference type="GO" id="GO:0005829">
    <property type="term" value="C:cytosol"/>
    <property type="evidence" value="ECO:0007669"/>
    <property type="project" value="TreeGrafter"/>
</dbReference>
<dbReference type="eggNOG" id="arCOG01324">
    <property type="taxonomic scope" value="Archaea"/>
</dbReference>
<dbReference type="SUPFAM" id="SSF53167">
    <property type="entry name" value="Purine and uridine phosphorylases"/>
    <property type="match status" value="1"/>
</dbReference>
<dbReference type="NCBIfam" id="TIGR01718">
    <property type="entry name" value="Uridine-psphlse"/>
    <property type="match status" value="1"/>
</dbReference>
<dbReference type="InterPro" id="IPR035994">
    <property type="entry name" value="Nucleoside_phosphorylase_sf"/>
</dbReference>
<protein>
    <submittedName>
        <fullName evidence="2">Uridine phosphorylase</fullName>
    </submittedName>
</protein>
<dbReference type="OrthoDB" id="372263at2157"/>
<proteinExistence type="predicted"/>
<dbReference type="STRING" id="368408.Tpen_1240"/>
<dbReference type="EnsemblBacteria" id="ABL78638">
    <property type="protein sequence ID" value="ABL78638"/>
    <property type="gene ID" value="Tpen_1240"/>
</dbReference>
<dbReference type="GO" id="GO:0009116">
    <property type="term" value="P:nucleoside metabolic process"/>
    <property type="evidence" value="ECO:0007669"/>
    <property type="project" value="InterPro"/>
</dbReference>
<dbReference type="EMBL" id="CP000505">
    <property type="protein sequence ID" value="ABL78638.1"/>
    <property type="molecule type" value="Genomic_DNA"/>
</dbReference>
<keyword evidence="3" id="KW-1185">Reference proteome</keyword>
<dbReference type="InterPro" id="IPR010058">
    <property type="entry name" value="Uridine_phosphorylase"/>
</dbReference>
<dbReference type="RefSeq" id="WP_011752903.1">
    <property type="nucleotide sequence ID" value="NC_008698.1"/>
</dbReference>
<accession>A1RZK8</accession>
<evidence type="ECO:0000313" key="3">
    <source>
        <dbReference type="Proteomes" id="UP000000641"/>
    </source>
</evidence>